<dbReference type="EMBL" id="ANIX01003815">
    <property type="protein sequence ID" value="ETP03828.1"/>
    <property type="molecule type" value="Genomic_DNA"/>
</dbReference>
<accession>W2W1J1</accession>
<evidence type="ECO:0000313" key="4">
    <source>
        <dbReference type="Proteomes" id="UP000018958"/>
    </source>
</evidence>
<proteinExistence type="predicted"/>
<dbReference type="OrthoDB" id="311279at2759"/>
<sequence length="677" mass="78652">MEAAAAAPPAAPPAAPVSTGGFSDVGNAGSRYDALLRQIVQLNTDLQKTAALSQTLQRERDDAQQISTKLKGEVKRLHERCDKMQLVLMQETEQKIESDRKHEELISKWKKQLEVKARAFESLQKKFAPPRDLEQLRIKIQEELEGPYQQRIDNLQDEMERQRQMSFDMRREYEALKTEYEQFSIDQGNEMECLQETYEVTLNDLRRKLQLAEETAANSQHVEKVRRLEQQWEAAQIEIKALRDEVRDVRDEFQRVSEQSENEKSAHELRLADEATRNATLELDLKACGRQLTRAKDECESIRSKWEHAQNKLLELTSESESLREQLKQKEALIFSSHNSLSMKLRDERAIWEREQANLKDRINELTLKLQTAETAAQKNSSAATQLRENDSNNVEHSLLVKAREDELEKYRGLVAEAEKKVAAQEEALRRCQNEAEETTHKLQMENESLQKMVQALEAEKEVMVAKQTSSQELISRMKTECVALRTKLKEVENDYRTLQSKHREVIQYQEDVQLEREEAQGKLKYMEQDYAVLVEKLDKEKENHVATARDLHRKCTKLESEFQAQRAALQRETRAALSKALRELSKAQKKRDAYKRKCLEIHESYKQLVDEANRREAKLLQCRQDHTAELQQLLAQLSEAESDKTALMQRQIELGFPPSIFTKKTAVLRSTEPPEE</sequence>
<protein>
    <submittedName>
        <fullName evidence="3">Uncharacterized protein</fullName>
    </submittedName>
</protein>
<keyword evidence="1" id="KW-0175">Coiled coil</keyword>
<feature type="coiled-coil region" evidence="1">
    <location>
        <begin position="624"/>
        <end position="651"/>
    </location>
</feature>
<evidence type="ECO:0000256" key="1">
    <source>
        <dbReference type="SAM" id="Coils"/>
    </source>
</evidence>
<gene>
    <name evidence="3" type="ORF">F441_19250</name>
</gene>
<dbReference type="Proteomes" id="UP000018958">
    <property type="component" value="Unassembled WGS sequence"/>
</dbReference>
<feature type="coiled-coil region" evidence="1">
    <location>
        <begin position="152"/>
        <end position="376"/>
    </location>
</feature>
<evidence type="ECO:0000313" key="3">
    <source>
        <dbReference type="EMBL" id="ETP03828.1"/>
    </source>
</evidence>
<dbReference type="AlphaFoldDB" id="W2W1J1"/>
<feature type="coiled-coil region" evidence="1">
    <location>
        <begin position="401"/>
        <end position="598"/>
    </location>
</feature>
<feature type="region of interest" description="Disordered" evidence="2">
    <location>
        <begin position="1"/>
        <end position="23"/>
    </location>
</feature>
<comment type="caution">
    <text evidence="3">The sequence shown here is derived from an EMBL/GenBank/DDBJ whole genome shotgun (WGS) entry which is preliminary data.</text>
</comment>
<name>W2W1J1_PHYNI</name>
<evidence type="ECO:0000256" key="2">
    <source>
        <dbReference type="SAM" id="MobiDB-lite"/>
    </source>
</evidence>
<reference evidence="3 4" key="1">
    <citation type="submission" date="2013-11" db="EMBL/GenBank/DDBJ databases">
        <title>The Genome Sequence of Phytophthora parasitica CJ01A1.</title>
        <authorList>
            <consortium name="The Broad Institute Genomics Platform"/>
            <person name="Russ C."/>
            <person name="Tyler B."/>
            <person name="Panabieres F."/>
            <person name="Shan W."/>
            <person name="Tripathy S."/>
            <person name="Grunwald N."/>
            <person name="Machado M."/>
            <person name="Johnson C.S."/>
            <person name="Walker B."/>
            <person name="Young S.K."/>
            <person name="Zeng Q."/>
            <person name="Gargeya S."/>
            <person name="Fitzgerald M."/>
            <person name="Haas B."/>
            <person name="Abouelleil A."/>
            <person name="Allen A.W."/>
            <person name="Alvarado L."/>
            <person name="Arachchi H.M."/>
            <person name="Berlin A.M."/>
            <person name="Chapman S.B."/>
            <person name="Gainer-Dewar J."/>
            <person name="Goldberg J."/>
            <person name="Griggs A."/>
            <person name="Gujja S."/>
            <person name="Hansen M."/>
            <person name="Howarth C."/>
            <person name="Imamovic A."/>
            <person name="Ireland A."/>
            <person name="Larimer J."/>
            <person name="McCowan C."/>
            <person name="Murphy C."/>
            <person name="Pearson M."/>
            <person name="Poon T.W."/>
            <person name="Priest M."/>
            <person name="Roberts A."/>
            <person name="Saif S."/>
            <person name="Shea T."/>
            <person name="Sisk P."/>
            <person name="Sykes S."/>
            <person name="Wortman J."/>
            <person name="Nusbaum C."/>
            <person name="Birren B."/>
        </authorList>
    </citation>
    <scope>NUCLEOTIDE SEQUENCE [LARGE SCALE GENOMIC DNA]</scope>
    <source>
        <strain evidence="3 4">CJ01A1</strain>
    </source>
</reference>
<organism evidence="3 4">
    <name type="scientific">Phytophthora nicotianae CJ01A1</name>
    <dbReference type="NCBI Taxonomy" id="1317063"/>
    <lineage>
        <taxon>Eukaryota</taxon>
        <taxon>Sar</taxon>
        <taxon>Stramenopiles</taxon>
        <taxon>Oomycota</taxon>
        <taxon>Peronosporomycetes</taxon>
        <taxon>Peronosporales</taxon>
        <taxon>Peronosporaceae</taxon>
        <taxon>Phytophthora</taxon>
    </lineage>
</organism>